<dbReference type="STRING" id="1196353.SAMN05444921_12182"/>
<dbReference type="Proteomes" id="UP000199063">
    <property type="component" value="Unassembled WGS sequence"/>
</dbReference>
<dbReference type="AlphaFoldDB" id="A0A1G9ZBY3"/>
<evidence type="ECO:0000313" key="2">
    <source>
        <dbReference type="Proteomes" id="UP000199063"/>
    </source>
</evidence>
<gene>
    <name evidence="1" type="ORF">SAMN05444921_12182</name>
</gene>
<protein>
    <submittedName>
        <fullName evidence="1">Uncharacterized protein</fullName>
    </submittedName>
</protein>
<organism evidence="1 2">
    <name type="scientific">Streptomyces wuyuanensis</name>
    <dbReference type="NCBI Taxonomy" id="1196353"/>
    <lineage>
        <taxon>Bacteria</taxon>
        <taxon>Bacillati</taxon>
        <taxon>Actinomycetota</taxon>
        <taxon>Actinomycetes</taxon>
        <taxon>Kitasatosporales</taxon>
        <taxon>Streptomycetaceae</taxon>
        <taxon>Streptomyces</taxon>
    </lineage>
</organism>
<keyword evidence="2" id="KW-1185">Reference proteome</keyword>
<accession>A0A1G9ZBY3</accession>
<name>A0A1G9ZBY3_9ACTN</name>
<reference evidence="2" key="1">
    <citation type="submission" date="2016-10" db="EMBL/GenBank/DDBJ databases">
        <authorList>
            <person name="Varghese N."/>
            <person name="Submissions S."/>
        </authorList>
    </citation>
    <scope>NUCLEOTIDE SEQUENCE [LARGE SCALE GENOMIC DNA]</scope>
    <source>
        <strain evidence="2">CGMCC 4.7042</strain>
    </source>
</reference>
<dbReference type="EMBL" id="FNHI01000021">
    <property type="protein sequence ID" value="SDN18960.1"/>
    <property type="molecule type" value="Genomic_DNA"/>
</dbReference>
<sequence>MAGIRFSNHLAVLAAGLWAIGLSLTALGRRLTRTGSTR</sequence>
<proteinExistence type="predicted"/>
<evidence type="ECO:0000313" key="1">
    <source>
        <dbReference type="EMBL" id="SDN18960.1"/>
    </source>
</evidence>